<evidence type="ECO:0000313" key="5">
    <source>
        <dbReference type="Proteomes" id="UP000688137"/>
    </source>
</evidence>
<keyword evidence="3" id="KW-0812">Transmembrane</keyword>
<feature type="region of interest" description="Disordered" evidence="2">
    <location>
        <begin position="2997"/>
        <end position="3016"/>
    </location>
</feature>
<feature type="transmembrane region" description="Helical" evidence="3">
    <location>
        <begin position="2872"/>
        <end position="2896"/>
    </location>
</feature>
<evidence type="ECO:0000256" key="2">
    <source>
        <dbReference type="SAM" id="MobiDB-lite"/>
    </source>
</evidence>
<dbReference type="CDD" id="cd00064">
    <property type="entry name" value="FU"/>
    <property type="match status" value="1"/>
</dbReference>
<keyword evidence="1" id="KW-0175">Coiled coil</keyword>
<feature type="transmembrane region" description="Helical" evidence="3">
    <location>
        <begin position="2844"/>
        <end position="2860"/>
    </location>
</feature>
<organism evidence="4 5">
    <name type="scientific">Paramecium primaurelia</name>
    <dbReference type="NCBI Taxonomy" id="5886"/>
    <lineage>
        <taxon>Eukaryota</taxon>
        <taxon>Sar</taxon>
        <taxon>Alveolata</taxon>
        <taxon>Ciliophora</taxon>
        <taxon>Intramacronucleata</taxon>
        <taxon>Oligohymenophorea</taxon>
        <taxon>Peniculida</taxon>
        <taxon>Parameciidae</taxon>
        <taxon>Paramecium</taxon>
    </lineage>
</organism>
<proteinExistence type="predicted"/>
<reference evidence="4" key="1">
    <citation type="submission" date="2021-01" db="EMBL/GenBank/DDBJ databases">
        <authorList>
            <consortium name="Genoscope - CEA"/>
            <person name="William W."/>
        </authorList>
    </citation>
    <scope>NUCLEOTIDE SEQUENCE</scope>
</reference>
<evidence type="ECO:0000256" key="1">
    <source>
        <dbReference type="SAM" id="Coils"/>
    </source>
</evidence>
<feature type="coiled-coil region" evidence="1">
    <location>
        <begin position="2945"/>
        <end position="2972"/>
    </location>
</feature>
<name>A0A8S1PN13_PARPR</name>
<feature type="transmembrane region" description="Helical" evidence="3">
    <location>
        <begin position="2807"/>
        <end position="2824"/>
    </location>
</feature>
<keyword evidence="5" id="KW-1185">Reference proteome</keyword>
<feature type="transmembrane region" description="Helical" evidence="3">
    <location>
        <begin position="2731"/>
        <end position="2755"/>
    </location>
</feature>
<dbReference type="PANTHER" id="PTHR11319:SF35">
    <property type="entry name" value="OUTER MEMBRANE PROTEIN PMPC-RELATED"/>
    <property type="match status" value="1"/>
</dbReference>
<gene>
    <name evidence="4" type="ORF">PPRIM_AZ9-3.1.T1230160</name>
</gene>
<comment type="caution">
    <text evidence="4">The sequence shown here is derived from an EMBL/GenBank/DDBJ whole genome shotgun (WGS) entry which is preliminary data.</text>
</comment>
<dbReference type="Proteomes" id="UP000688137">
    <property type="component" value="Unassembled WGS sequence"/>
</dbReference>
<feature type="transmembrane region" description="Helical" evidence="3">
    <location>
        <begin position="2680"/>
        <end position="2704"/>
    </location>
</feature>
<sequence>MPYGPLLYPNQPNIQIDLDLPEQVIQNQQNIGYGIWTKYQPFADILDLRNREQQINVTINRSIISEGGQFIYSMKQKENGIQILVVSIVIDYIEQSFQYNIYYSFTQTSNVIQFNISSSLIEGLWIMVYAYYDQLSQKTTFGLYNSMEPLKIYLIHDVPTFQGKIRHNIGGIYAYQNLNGVLVQLSQFFGMMSNLFTSDNQNILFDLDQCVAQFFNYDTCQIEEYRVSEKNQKMNGQDFIRITTSPLNKPIYLIQGWIKLDLQNVNILETIIFRISINYNYNDDIYIGDRDVLLKYFQSSIPGENGFEISTYSYTFPVKTRYNTEDDDKISEYGDQYSTLFVIWHYFQYEIGTLNNNGQPQFTQYFPSINQYNKYVWNKPIKHFTGVTYFLFIGGDNYAKSFFQGYVSDIFFIVYCNPFASSIVMNCDYSCLECDGPTSINCLSCHENSHRLFSRTGKTCNCEEGYIDINGQQECLSVNQMFPYLTKQEIQLDCNMEGYSRCDGLNVECKFGYFLFLNQCIQCPEFSQFISGIHISCFDCYTQPLTFGQSLTCTQDAQIYYSNSKYSYQVVQRNNKNLSYYEMIIQDDATYVTKLCIGCIGYQQCKEGYYFNVDQCKPCIKDCFFCENSYSCGICYDDCYLGKENQCLKCPNCKRCFTYKDFLWCSHCEDNQILQNNECVSCGINCDSCDSKGYCNFCIGDPSKYYLSIDGRNCVECNIENCRYCFQYVIISGQYYTTLDSNFNIYNFNSNQVNFGCALCNQNYNYNQSTQKCELKLHNNNCEFAVISDSTSKQQCIISMKNNDAVQVTSCSSLNNCQQCIHHYIANESYCIQCDDGYYSGLLTGQCQLCINNCKTCIQQNSSYKDYWKWNIKAFYKAVINFNNDKSFEDHRQSNSQSDLEVICTSCQLSYILFEQKCIKGCEENCNNCEIINGQATCIQCQETDFGFLKSKNTNGTCLQCPSNCIACVERSQQEITDINPYYILTNENLRYTRKCYEKSKKQDNYYFDFLTQTITVCTSNTQCYHKYIIEQNIFCDISQYLQFRSDSHDDLFHQKNILISQLYDYNYLNLFETKMLYDYLNEAQVRHAEFQFTLIQGNEPECYIEENLNIYSLLQQNIFTLQQIDIIIQGQTNPTIVTFYNELTLSNFTKITFKNIKFNFIYGSNNGFFITLFNLKLQLILNLENIIFTMPYNQYRNISLMIRTNIPYSLLIENFTIINFFVSSSDIFTFMSIENSKKNNIQINNLKILDSNFFNSTLFRYQAKINILLFDTFFTQTTIQDTIFTQSNFIHSYGLLNYTTGNLWIKQIMLLNVQILQNSSILLLCCFQQSLISNLTLFNTRITQHSNFYSSNIINLKHGIINNTYILNSNLINNQVEYSKYESALESSSKAFIENYQILNTLYDDKQQIIKIIKYNEIDQLSFRLVDFSIMNSLLTSQIQQQEISYYSSIIYCECQLCYLESINLLRGHGLPEMTFLYSEFINISNCSISSNLIYQTKPLHNSLDCIKKFAFKDMHFFLYIGFYQTVNINNLHLQNSLSFNNPFIILQGYDLMQRLISEVITIINVKFYSNLLLITDSNKQTGLLSIISQQNCSITLLMLNYTENHLNEYYQDSSRISATTAFIQLYQGWVLIQASHFVQNIITNSSDSILYIKSAKLEIRECTFTKNNVINYSSLSHYLLYSEVQDLSSIKFQDLFPIKALSGNGMIIAQSIIIDKIFINQSYATAGGGFHIVTQGKSSILIINSHFSNTNTLSHVSIFSIGGCLYIDGSASQLQFILRNTTIETSYSRNDGGAIYIIPSESQNSIVLEQLIIINCFSLQNSIFSYKTIKLESIDTQIKIQNINFYSTELGFNRFIQQINGLTENEAYNIAHQNPQIFIQNGFITILNCSFMSTQFQFLIQIKQAYNIYLSNVTIQNSTYYQSPLIELNLKEKFFGKIIIQNLYLLNIDQFKKSIKEGECQEIEQVKSSVLECPLSLPTKSWSAQIIDNIHLIKNQLLCNQFLIFQDQPFNFSLIKIKQIDNAHQVIVNDLFMQDVNCNNCIYGLFQIVDIQISKSESLQFQSIRIQNCICGLIGCLSILKNQDDLLFHNELFQSDRLLQYKKLDDIMFNLDYLTIISNCIFSNNSAHFGGSLFIQEIDVFITNSQFYNNFAQIGGAIYFFSKQKQLYFFRTKFFNNRASIAGAVFFNNQSLQLTKELEIEFADNNSTQYEQNIFEKPRSLTISIDGGKTLLEKKFIKKNKDEIIEQIRIIPYKILGYQSKVNQLTLPSGRSIQSYQYFDEYTYSFIPYNLTFRIIALDKFNNQNKGLYDSSCTLKPMAFNLTSQSEATYVTYSLSKYHAFFDNNTGDYNLDDLVIYWNPNYDQDLVLRISIECNEISVPFYNKDPPYVIQSQNNNYKLLVDIRTFQCQLGEFLNQTTGGCMICDKFQNQYQVTRKALNCSYKDDTKIRLIESSMIELRQYYWRAYNYSQNIEYCYHFPKNCQGGWKPGDKSCIVGHIGALCEQCDLYNTRGQGSFYLSSAYQCLNCNITIYNILSITFVILWTLLSTLISVSSTSEMVTEFIAGLRLRLFGVKFPIKQISTAILIKVLTNYLQIISTLFTFQLELPPGLSAIINSCANPIESMAFSLDCYLVSITDILIIYFRVIWSLIMALSYILIFIGLGALAIALKIIHHDFSFITISLIYLFIYFQPNLIGQLISLLSYRKISDEFWISSNVSYRYDTSSHLKWIIAFDIPLLIILCITIPTILWYGVYKNRQKLDKTTTRKTWGYLYHEYIKKAYFWETIKIIQKELIILSRIYYDDQITIKASLIFLLLFSYSHFAKSINPYMTKQLNILDQQSIIICAISIVLACSIHSAQQQNLNEITWPFYIIIGGLNSYYITKLIFSIILAYFKRIFDKIDCIKQKLFTYLPLNLRSKPKIQKIFETSQSKFTRIQKRFRILKEYLLTLARENLKVRKFKQEQQQQRENSHQLHQMILQYSLKGRSLKYSEHNRRQSQFSTFGNHSRICSRPDEEQENQFWRIQTQRQESQIL</sequence>
<keyword evidence="3" id="KW-1133">Transmembrane helix</keyword>
<feature type="transmembrane region" description="Helical" evidence="3">
    <location>
        <begin position="2652"/>
        <end position="2674"/>
    </location>
</feature>
<dbReference type="InterPro" id="IPR006212">
    <property type="entry name" value="Furin_repeat"/>
</dbReference>
<evidence type="ECO:0000256" key="3">
    <source>
        <dbReference type="SAM" id="Phobius"/>
    </source>
</evidence>
<dbReference type="EMBL" id="CAJJDM010000126">
    <property type="protein sequence ID" value="CAD8104392.1"/>
    <property type="molecule type" value="Genomic_DNA"/>
</dbReference>
<accession>A0A8S1PN13</accession>
<keyword evidence="3" id="KW-0472">Membrane</keyword>
<dbReference type="PANTHER" id="PTHR11319">
    <property type="entry name" value="G PROTEIN-COUPLED RECEPTOR-RELATED"/>
    <property type="match status" value="1"/>
</dbReference>
<dbReference type="OMA" id="IEGLWIM"/>
<protein>
    <submittedName>
        <fullName evidence="4">Uncharacterized protein</fullName>
    </submittedName>
</protein>
<evidence type="ECO:0000313" key="4">
    <source>
        <dbReference type="EMBL" id="CAD8104392.1"/>
    </source>
</evidence>